<keyword evidence="6" id="KW-0812">Transmembrane</keyword>
<feature type="compositionally biased region" description="Basic and acidic residues" evidence="5">
    <location>
        <begin position="459"/>
        <end position="479"/>
    </location>
</feature>
<feature type="transmembrane region" description="Helical" evidence="6">
    <location>
        <begin position="366"/>
        <end position="385"/>
    </location>
</feature>
<dbReference type="PANTHER" id="PTHR22550:SF5">
    <property type="entry name" value="LEUCINE ZIPPER PROTEIN 4"/>
    <property type="match status" value="1"/>
</dbReference>
<gene>
    <name evidence="7" type="ORF">MY490_16420</name>
</gene>
<reference evidence="7 8" key="1">
    <citation type="submission" date="2022-04" db="EMBL/GenBank/DDBJ databases">
        <title>Mechanism of arsenic methylation and mitigation arsenic toxicity by Bacillus sp. LH14 from an Arsenic-Contaminated Paddy Soil.</title>
        <authorList>
            <person name="Wang D."/>
        </authorList>
    </citation>
    <scope>NUCLEOTIDE SEQUENCE [LARGE SCALE GENOMIC DNA]</scope>
    <source>
        <strain evidence="7 8">LH14</strain>
    </source>
</reference>
<comment type="subcellular location">
    <subcellularLocation>
        <location evidence="4">Cell membrane</location>
    </subcellularLocation>
    <subcellularLocation>
        <location evidence="1">Membrane</location>
        <topology evidence="1">Multi-pass membrane protein</topology>
    </subcellularLocation>
</comment>
<dbReference type="PIRSF" id="PIRSF005690">
    <property type="entry name" value="GerBA"/>
    <property type="match status" value="1"/>
</dbReference>
<feature type="transmembrane region" description="Helical" evidence="6">
    <location>
        <begin position="397"/>
        <end position="421"/>
    </location>
</feature>
<dbReference type="InterPro" id="IPR004995">
    <property type="entry name" value="Spore_Ger"/>
</dbReference>
<dbReference type="EMBL" id="CP096034">
    <property type="protein sequence ID" value="UPM53371.1"/>
    <property type="molecule type" value="Genomic_DNA"/>
</dbReference>
<protein>
    <submittedName>
        <fullName evidence="7">Spore germination protein</fullName>
    </submittedName>
</protein>
<comment type="similarity">
    <text evidence="2 4">Belongs to the GerABKA family.</text>
</comment>
<dbReference type="Pfam" id="PF03323">
    <property type="entry name" value="GerA"/>
    <property type="match status" value="1"/>
</dbReference>
<feature type="region of interest" description="Disordered" evidence="5">
    <location>
        <begin position="456"/>
        <end position="479"/>
    </location>
</feature>
<evidence type="ECO:0000256" key="3">
    <source>
        <dbReference type="ARBA" id="ARBA00023136"/>
    </source>
</evidence>
<evidence type="ECO:0000256" key="1">
    <source>
        <dbReference type="ARBA" id="ARBA00004141"/>
    </source>
</evidence>
<dbReference type="RefSeq" id="WP_248266641.1">
    <property type="nucleotide sequence ID" value="NZ_CP096034.1"/>
</dbReference>
<accession>A0ABY4JHQ8</accession>
<dbReference type="InterPro" id="IPR050768">
    <property type="entry name" value="UPF0353/GerABKA_families"/>
</dbReference>
<sequence length="479" mass="53857">MIADRNLDKNEISLRELLFNSSDFKSSNFGTSERSYRLFYLDSMIDESVVQEHIIRPLLHNTTDSIREVVSILDYSETEILSVAAQALVDGKTVVQIKGESNLYLLRAELIKERSVNVPINERVLRGSHKALNENLNTNLNIIRNLVATPDLVIKYYQVGRKSNTKLAILYLQSLANEVVLKEFEHRISKINTDYIEAPGFFQELIQDNKFSLFPKMLVSERPDRILSYLMEGKITFLIDGTPEGVIVPVSFWAFFQTPDDYQVGWLFGSVLRFLRIFCFIIAISLPGAYVALVTFDPRVLPLDLALTLQSSMQFVSMPPILEAITMLFILEILKEATVRLPNPVGQTIGVVGGILIGTVVVQSNLISNMMVVIVALTGIASFIIPSYEMSNTARLLAYPFILMAALFGLIGLEVSFLLILTHLARMNTMGIPYFYTSFNGDTIKDTLFRAPIKSMKKRQVESLAKDESSKSKPKGETN</sequence>
<evidence type="ECO:0000256" key="4">
    <source>
        <dbReference type="PIRNR" id="PIRNR005690"/>
    </source>
</evidence>
<evidence type="ECO:0000313" key="7">
    <source>
        <dbReference type="EMBL" id="UPM53371.1"/>
    </source>
</evidence>
<evidence type="ECO:0000313" key="8">
    <source>
        <dbReference type="Proteomes" id="UP000830639"/>
    </source>
</evidence>
<organism evidence="7 8">
    <name type="scientific">Gottfriedia acidiceleris</name>
    <dbReference type="NCBI Taxonomy" id="371036"/>
    <lineage>
        <taxon>Bacteria</taxon>
        <taxon>Bacillati</taxon>
        <taxon>Bacillota</taxon>
        <taxon>Bacilli</taxon>
        <taxon>Bacillales</taxon>
        <taxon>Bacillaceae</taxon>
        <taxon>Gottfriedia</taxon>
    </lineage>
</organism>
<proteinExistence type="inferred from homology"/>
<feature type="transmembrane region" description="Helical" evidence="6">
    <location>
        <begin position="316"/>
        <end position="334"/>
    </location>
</feature>
<feature type="transmembrane region" description="Helical" evidence="6">
    <location>
        <begin position="274"/>
        <end position="296"/>
    </location>
</feature>
<evidence type="ECO:0000256" key="5">
    <source>
        <dbReference type="SAM" id="MobiDB-lite"/>
    </source>
</evidence>
<evidence type="ECO:0000256" key="6">
    <source>
        <dbReference type="SAM" id="Phobius"/>
    </source>
</evidence>
<dbReference type="PANTHER" id="PTHR22550">
    <property type="entry name" value="SPORE GERMINATION PROTEIN"/>
    <property type="match status" value="1"/>
</dbReference>
<evidence type="ECO:0000256" key="2">
    <source>
        <dbReference type="ARBA" id="ARBA00005278"/>
    </source>
</evidence>
<keyword evidence="6" id="KW-1133">Transmembrane helix</keyword>
<keyword evidence="3 4" id="KW-0472">Membrane</keyword>
<name>A0ABY4JHQ8_9BACI</name>
<dbReference type="Proteomes" id="UP000830639">
    <property type="component" value="Chromosome"/>
</dbReference>
<keyword evidence="8" id="KW-1185">Reference proteome</keyword>